<organism evidence="2 3">
    <name type="scientific">Vicugna pacos</name>
    <name type="common">Alpaca</name>
    <name type="synonym">Lama pacos</name>
    <dbReference type="NCBI Taxonomy" id="30538"/>
    <lineage>
        <taxon>Eukaryota</taxon>
        <taxon>Metazoa</taxon>
        <taxon>Chordata</taxon>
        <taxon>Craniata</taxon>
        <taxon>Vertebrata</taxon>
        <taxon>Euteleostomi</taxon>
        <taxon>Mammalia</taxon>
        <taxon>Eutheria</taxon>
        <taxon>Laurasiatheria</taxon>
        <taxon>Artiodactyla</taxon>
        <taxon>Tylopoda</taxon>
        <taxon>Camelidae</taxon>
        <taxon>Vicugna</taxon>
    </lineage>
</organism>
<feature type="region of interest" description="Disordered" evidence="1">
    <location>
        <begin position="76"/>
        <end position="99"/>
    </location>
</feature>
<feature type="compositionally biased region" description="Polar residues" evidence="1">
    <location>
        <begin position="184"/>
        <end position="204"/>
    </location>
</feature>
<gene>
    <name evidence="3" type="primary">LOC140688965</name>
</gene>
<sequence length="212" mass="21265">MAPVSVCSAELLGPGPSARATCPGAPATAVQGQVCPCRHLAQPGSPQFTAGVHFPSPARESSPPGLPLLGRRPVPAPGRAASRADVVCGPGRGRAPGDGAEVEAHLRAGLQPASPTPLSLPRDPGAAFLSLSRSLRYRSAAWALLSQLRASGCNAQLLVESGKGSDSSEGASVSLLSISAPGALTSSGIHPDTITDTGRAQNCLSPEDTADK</sequence>
<evidence type="ECO:0000256" key="1">
    <source>
        <dbReference type="SAM" id="MobiDB-lite"/>
    </source>
</evidence>
<reference evidence="3" key="1">
    <citation type="submission" date="2025-08" db="UniProtKB">
        <authorList>
            <consortium name="RefSeq"/>
        </authorList>
    </citation>
    <scope>IDENTIFICATION</scope>
</reference>
<name>A0ABM5C8Q3_VICPA</name>
<evidence type="ECO:0000313" key="3">
    <source>
        <dbReference type="RefSeq" id="XP_072805044.1"/>
    </source>
</evidence>
<protein>
    <submittedName>
        <fullName evidence="3">Uncharacterized protein isoform X1</fullName>
    </submittedName>
</protein>
<accession>A0ABM5C8Q3</accession>
<keyword evidence="2" id="KW-1185">Reference proteome</keyword>
<dbReference type="Proteomes" id="UP001652581">
    <property type="component" value="Chromosome 24"/>
</dbReference>
<proteinExistence type="predicted"/>
<dbReference type="GeneID" id="140688965"/>
<feature type="region of interest" description="Disordered" evidence="1">
    <location>
        <begin position="182"/>
        <end position="212"/>
    </location>
</feature>
<dbReference type="RefSeq" id="XP_072805044.1">
    <property type="nucleotide sequence ID" value="XM_072948943.1"/>
</dbReference>
<evidence type="ECO:0000313" key="2">
    <source>
        <dbReference type="Proteomes" id="UP001652581"/>
    </source>
</evidence>